<dbReference type="EMBL" id="PKPP01001533">
    <property type="protein sequence ID" value="PWA81926.1"/>
    <property type="molecule type" value="Genomic_DNA"/>
</dbReference>
<dbReference type="STRING" id="35608.A0A2U1P847"/>
<dbReference type="Gene3D" id="3.30.420.40">
    <property type="match status" value="1"/>
</dbReference>
<dbReference type="SUPFAM" id="SSF53067">
    <property type="entry name" value="Actin-like ATPase domain"/>
    <property type="match status" value="1"/>
</dbReference>
<reference evidence="4 5" key="1">
    <citation type="journal article" date="2018" name="Mol. Plant">
        <title>The genome of Artemisia annua provides insight into the evolution of Asteraceae family and artemisinin biosynthesis.</title>
        <authorList>
            <person name="Shen Q."/>
            <person name="Zhang L."/>
            <person name="Liao Z."/>
            <person name="Wang S."/>
            <person name="Yan T."/>
            <person name="Shi P."/>
            <person name="Liu M."/>
            <person name="Fu X."/>
            <person name="Pan Q."/>
            <person name="Wang Y."/>
            <person name="Lv Z."/>
            <person name="Lu X."/>
            <person name="Zhang F."/>
            <person name="Jiang W."/>
            <person name="Ma Y."/>
            <person name="Chen M."/>
            <person name="Hao X."/>
            <person name="Li L."/>
            <person name="Tang Y."/>
            <person name="Lv G."/>
            <person name="Zhou Y."/>
            <person name="Sun X."/>
            <person name="Brodelius P.E."/>
            <person name="Rose J.K.C."/>
            <person name="Tang K."/>
        </authorList>
    </citation>
    <scope>NUCLEOTIDE SEQUENCE [LARGE SCALE GENOMIC DNA]</scope>
    <source>
        <strain evidence="5">cv. Huhao1</strain>
        <tissue evidence="4">Leaf</tissue>
    </source>
</reference>
<keyword evidence="2" id="KW-0547">Nucleotide-binding</keyword>
<dbReference type="AlphaFoldDB" id="A0A2U1P847"/>
<dbReference type="Pfam" id="PF00012">
    <property type="entry name" value="HSP70"/>
    <property type="match status" value="1"/>
</dbReference>
<protein>
    <submittedName>
        <fullName evidence="4">Heat shock protein 70 family</fullName>
    </submittedName>
</protein>
<dbReference type="PROSITE" id="PS00297">
    <property type="entry name" value="HSP70_1"/>
    <property type="match status" value="1"/>
</dbReference>
<evidence type="ECO:0000256" key="1">
    <source>
        <dbReference type="ARBA" id="ARBA00007381"/>
    </source>
</evidence>
<proteinExistence type="inferred from homology"/>
<name>A0A2U1P847_ARTAN</name>
<dbReference type="Proteomes" id="UP000245207">
    <property type="component" value="Unassembled WGS sequence"/>
</dbReference>
<evidence type="ECO:0000313" key="4">
    <source>
        <dbReference type="EMBL" id="PWA81926.1"/>
    </source>
</evidence>
<organism evidence="4 5">
    <name type="scientific">Artemisia annua</name>
    <name type="common">Sweet wormwood</name>
    <dbReference type="NCBI Taxonomy" id="35608"/>
    <lineage>
        <taxon>Eukaryota</taxon>
        <taxon>Viridiplantae</taxon>
        <taxon>Streptophyta</taxon>
        <taxon>Embryophyta</taxon>
        <taxon>Tracheophyta</taxon>
        <taxon>Spermatophyta</taxon>
        <taxon>Magnoliopsida</taxon>
        <taxon>eudicotyledons</taxon>
        <taxon>Gunneridae</taxon>
        <taxon>Pentapetalae</taxon>
        <taxon>asterids</taxon>
        <taxon>campanulids</taxon>
        <taxon>Asterales</taxon>
        <taxon>Asteraceae</taxon>
        <taxon>Asteroideae</taxon>
        <taxon>Anthemideae</taxon>
        <taxon>Artemisiinae</taxon>
        <taxon>Artemisia</taxon>
    </lineage>
</organism>
<accession>A0A2U1P847</accession>
<keyword evidence="5" id="KW-1185">Reference proteome</keyword>
<sequence length="108" mass="12077">MSEKGKGAAIGIDLGTTYSCAAVWFHQKRRVEIIPNEQGNKITPSCVAFSDTEILVGEGAKNQIARNPTNTVFGKSFNLFVCVYPFENYIQNVYRSRYKKTHIASLLN</sequence>
<gene>
    <name evidence="4" type="ORF">CTI12_AA182140</name>
</gene>
<dbReference type="InterPro" id="IPR013126">
    <property type="entry name" value="Hsp_70_fam"/>
</dbReference>
<keyword evidence="3" id="KW-0067">ATP-binding</keyword>
<evidence type="ECO:0000256" key="3">
    <source>
        <dbReference type="ARBA" id="ARBA00022840"/>
    </source>
</evidence>
<evidence type="ECO:0000313" key="5">
    <source>
        <dbReference type="Proteomes" id="UP000245207"/>
    </source>
</evidence>
<dbReference type="PRINTS" id="PR00301">
    <property type="entry name" value="HEATSHOCK70"/>
</dbReference>
<dbReference type="InterPro" id="IPR043129">
    <property type="entry name" value="ATPase_NBD"/>
</dbReference>
<dbReference type="PANTHER" id="PTHR19375">
    <property type="entry name" value="HEAT SHOCK PROTEIN 70KDA"/>
    <property type="match status" value="1"/>
</dbReference>
<dbReference type="FunFam" id="3.30.420.40:FF:000028">
    <property type="entry name" value="heat shock 70 kDa protein-like"/>
    <property type="match status" value="1"/>
</dbReference>
<dbReference type="InterPro" id="IPR018181">
    <property type="entry name" value="Heat_shock_70_CS"/>
</dbReference>
<evidence type="ECO:0000256" key="2">
    <source>
        <dbReference type="ARBA" id="ARBA00022741"/>
    </source>
</evidence>
<keyword evidence="4" id="KW-0346">Stress response</keyword>
<comment type="similarity">
    <text evidence="1">Belongs to the heat shock protein 70 family.</text>
</comment>
<comment type="caution">
    <text evidence="4">The sequence shown here is derived from an EMBL/GenBank/DDBJ whole genome shotgun (WGS) entry which is preliminary data.</text>
</comment>
<dbReference type="GO" id="GO:0005524">
    <property type="term" value="F:ATP binding"/>
    <property type="evidence" value="ECO:0007669"/>
    <property type="project" value="UniProtKB-KW"/>
</dbReference>
<dbReference type="GO" id="GO:0140662">
    <property type="term" value="F:ATP-dependent protein folding chaperone"/>
    <property type="evidence" value="ECO:0007669"/>
    <property type="project" value="InterPro"/>
</dbReference>
<dbReference type="OrthoDB" id="3789372at2759"/>